<keyword evidence="3" id="KW-1185">Reference proteome</keyword>
<dbReference type="SUPFAM" id="SSF56784">
    <property type="entry name" value="HAD-like"/>
    <property type="match status" value="1"/>
</dbReference>
<sequence length="187" mass="22239">MRVFDFDNTIYNGESVLDFYLYSIRYYPGALKYLFVVLWHFFRYKLSKTTMEELEQGIKAYAIDYVRSFQNPDAIVSAFWDKRMRKIKAWYTPQPDDVILTASFNVIIDEACRRLGVSHCICSVVNRETMELEYLNFSRNKREIFLRTFGSQAVVEEFYTDSLFDQPMIDLAEKAYLVKGNKIRRVK</sequence>
<keyword evidence="1" id="KW-0812">Transmembrane</keyword>
<feature type="transmembrane region" description="Helical" evidence="1">
    <location>
        <begin position="20"/>
        <end position="42"/>
    </location>
</feature>
<proteinExistence type="predicted"/>
<comment type="caution">
    <text evidence="2">The sequence shown here is derived from an EMBL/GenBank/DDBJ whole genome shotgun (WGS) entry which is preliminary data.</text>
</comment>
<keyword evidence="2" id="KW-0378">Hydrolase</keyword>
<evidence type="ECO:0000256" key="1">
    <source>
        <dbReference type="SAM" id="Phobius"/>
    </source>
</evidence>
<dbReference type="Gene3D" id="1.20.1440.100">
    <property type="entry name" value="SG protein - dephosphorylation function"/>
    <property type="match status" value="1"/>
</dbReference>
<dbReference type="Proteomes" id="UP000610760">
    <property type="component" value="Unassembled WGS sequence"/>
</dbReference>
<dbReference type="GO" id="GO:0016787">
    <property type="term" value="F:hydrolase activity"/>
    <property type="evidence" value="ECO:0007669"/>
    <property type="project" value="UniProtKB-KW"/>
</dbReference>
<protein>
    <submittedName>
        <fullName evidence="2">Haloacid dehalogenase-like hydrolase</fullName>
    </submittedName>
</protein>
<gene>
    <name evidence="2" type="ORF">H8710_09085</name>
</gene>
<reference evidence="2" key="1">
    <citation type="submission" date="2020-08" db="EMBL/GenBank/DDBJ databases">
        <title>Genome public.</title>
        <authorList>
            <person name="Liu C."/>
            <person name="Sun Q."/>
        </authorList>
    </citation>
    <scope>NUCLEOTIDE SEQUENCE</scope>
    <source>
        <strain evidence="2">NSJ-33</strain>
    </source>
</reference>
<dbReference type="AlphaFoldDB" id="A0A926I6T1"/>
<evidence type="ECO:0000313" key="3">
    <source>
        <dbReference type="Proteomes" id="UP000610760"/>
    </source>
</evidence>
<dbReference type="InterPro" id="IPR036412">
    <property type="entry name" value="HAD-like_sf"/>
</dbReference>
<name>A0A926I6T1_9FIRM</name>
<evidence type="ECO:0000313" key="2">
    <source>
        <dbReference type="EMBL" id="MBC8560220.1"/>
    </source>
</evidence>
<dbReference type="RefSeq" id="WP_249295198.1">
    <property type="nucleotide sequence ID" value="NZ_JACRSV010000002.1"/>
</dbReference>
<dbReference type="Pfam" id="PF12710">
    <property type="entry name" value="HAD"/>
    <property type="match status" value="1"/>
</dbReference>
<accession>A0A926I6T1</accession>
<keyword evidence="1" id="KW-1133">Transmembrane helix</keyword>
<dbReference type="InterPro" id="IPR023214">
    <property type="entry name" value="HAD_sf"/>
</dbReference>
<dbReference type="Gene3D" id="3.40.50.1000">
    <property type="entry name" value="HAD superfamily/HAD-like"/>
    <property type="match status" value="1"/>
</dbReference>
<keyword evidence="1" id="KW-0472">Membrane</keyword>
<organism evidence="2 3">
    <name type="scientific">Fumia xinanensis</name>
    <dbReference type="NCBI Taxonomy" id="2763659"/>
    <lineage>
        <taxon>Bacteria</taxon>
        <taxon>Bacillati</taxon>
        <taxon>Bacillota</taxon>
        <taxon>Clostridia</taxon>
        <taxon>Eubacteriales</taxon>
        <taxon>Oscillospiraceae</taxon>
        <taxon>Fumia</taxon>
    </lineage>
</organism>
<dbReference type="EMBL" id="JACRSV010000002">
    <property type="protein sequence ID" value="MBC8560220.1"/>
    <property type="molecule type" value="Genomic_DNA"/>
</dbReference>